<dbReference type="OrthoDB" id="2266637at2759"/>
<evidence type="ECO:0000259" key="1">
    <source>
        <dbReference type="Pfam" id="PF13358"/>
    </source>
</evidence>
<protein>
    <recommendedName>
        <fullName evidence="1">Tc1-like transposase DDE domain-containing protein</fullName>
    </recommendedName>
</protein>
<dbReference type="InterPro" id="IPR036397">
    <property type="entry name" value="RNaseH_sf"/>
</dbReference>
<organism evidence="2 3">
    <name type="scientific">Wolfiporia cocos (strain MD-104)</name>
    <name type="common">Brown rot fungus</name>
    <dbReference type="NCBI Taxonomy" id="742152"/>
    <lineage>
        <taxon>Eukaryota</taxon>
        <taxon>Fungi</taxon>
        <taxon>Dikarya</taxon>
        <taxon>Basidiomycota</taxon>
        <taxon>Agaricomycotina</taxon>
        <taxon>Agaricomycetes</taxon>
        <taxon>Polyporales</taxon>
        <taxon>Phaeolaceae</taxon>
        <taxon>Wolfiporia</taxon>
    </lineage>
</organism>
<dbReference type="OMA" id="QINICKS"/>
<dbReference type="EMBL" id="KB468053">
    <property type="protein sequence ID" value="PCH39788.1"/>
    <property type="molecule type" value="Genomic_DNA"/>
</dbReference>
<dbReference type="STRING" id="742152.A0A2H3JPX0"/>
<keyword evidence="3" id="KW-1185">Reference proteome</keyword>
<dbReference type="PANTHER" id="PTHR46564">
    <property type="entry name" value="TRANSPOSASE"/>
    <property type="match status" value="1"/>
</dbReference>
<gene>
    <name evidence="2" type="ORF">WOLCODRAFT_68487</name>
</gene>
<sequence length="242" mass="27815">MGNRKISEDMKLCALRLWASGWVQDDICKILGISGRSLYRWQHIFEDFGHAVKPPSPLHGRICIITRIVMDSIHLLYQNHPDTYLDELLFWLAIHHDIIISPSALQRNLREAGLTCKLLHKIAAERDEEEQTAWHETSKNDHRYYRRYGYALRGETPQLVDVFVRGQRYSLVAGLTLDGYIAAKVIPGSFDSQTFFDFIVEDVLPQTKPWPDECSAIVLDNCRIHYAEMLADVVHAAGEYCS</sequence>
<reference evidence="2 3" key="1">
    <citation type="journal article" date="2012" name="Science">
        <title>The Paleozoic origin of enzymatic lignin decomposition reconstructed from 31 fungal genomes.</title>
        <authorList>
            <person name="Floudas D."/>
            <person name="Binder M."/>
            <person name="Riley R."/>
            <person name="Barry K."/>
            <person name="Blanchette R.A."/>
            <person name="Henrissat B."/>
            <person name="Martinez A.T."/>
            <person name="Otillar R."/>
            <person name="Spatafora J.W."/>
            <person name="Yadav J.S."/>
            <person name="Aerts A."/>
            <person name="Benoit I."/>
            <person name="Boyd A."/>
            <person name="Carlson A."/>
            <person name="Copeland A."/>
            <person name="Coutinho P.M."/>
            <person name="de Vries R.P."/>
            <person name="Ferreira P."/>
            <person name="Findley K."/>
            <person name="Foster B."/>
            <person name="Gaskell J."/>
            <person name="Glotzer D."/>
            <person name="Gorecki P."/>
            <person name="Heitman J."/>
            <person name="Hesse C."/>
            <person name="Hori C."/>
            <person name="Igarashi K."/>
            <person name="Jurgens J.A."/>
            <person name="Kallen N."/>
            <person name="Kersten P."/>
            <person name="Kohler A."/>
            <person name="Kuees U."/>
            <person name="Kumar T.K.A."/>
            <person name="Kuo A."/>
            <person name="LaButti K."/>
            <person name="Larrondo L.F."/>
            <person name="Lindquist E."/>
            <person name="Ling A."/>
            <person name="Lombard V."/>
            <person name="Lucas S."/>
            <person name="Lundell T."/>
            <person name="Martin R."/>
            <person name="McLaughlin D.J."/>
            <person name="Morgenstern I."/>
            <person name="Morin E."/>
            <person name="Murat C."/>
            <person name="Nagy L.G."/>
            <person name="Nolan M."/>
            <person name="Ohm R.A."/>
            <person name="Patyshakuliyeva A."/>
            <person name="Rokas A."/>
            <person name="Ruiz-Duenas F.J."/>
            <person name="Sabat G."/>
            <person name="Salamov A."/>
            <person name="Samejima M."/>
            <person name="Schmutz J."/>
            <person name="Slot J.C."/>
            <person name="St John F."/>
            <person name="Stenlid J."/>
            <person name="Sun H."/>
            <person name="Sun S."/>
            <person name="Syed K."/>
            <person name="Tsang A."/>
            <person name="Wiebenga A."/>
            <person name="Young D."/>
            <person name="Pisabarro A."/>
            <person name="Eastwood D.C."/>
            <person name="Martin F."/>
            <person name="Cullen D."/>
            <person name="Grigoriev I.V."/>
            <person name="Hibbett D.S."/>
        </authorList>
    </citation>
    <scope>NUCLEOTIDE SEQUENCE [LARGE SCALE GENOMIC DNA]</scope>
    <source>
        <strain evidence="2 3">MD-104</strain>
    </source>
</reference>
<feature type="domain" description="Tc1-like transposase DDE" evidence="1">
    <location>
        <begin position="136"/>
        <end position="236"/>
    </location>
</feature>
<evidence type="ECO:0000313" key="3">
    <source>
        <dbReference type="Proteomes" id="UP000218811"/>
    </source>
</evidence>
<dbReference type="Pfam" id="PF13358">
    <property type="entry name" value="DDE_3"/>
    <property type="match status" value="1"/>
</dbReference>
<dbReference type="PANTHER" id="PTHR46564:SF1">
    <property type="entry name" value="TRANSPOSASE"/>
    <property type="match status" value="1"/>
</dbReference>
<dbReference type="SUPFAM" id="SSF46689">
    <property type="entry name" value="Homeodomain-like"/>
    <property type="match status" value="1"/>
</dbReference>
<dbReference type="AlphaFoldDB" id="A0A2H3JPX0"/>
<dbReference type="InterPro" id="IPR009057">
    <property type="entry name" value="Homeodomain-like_sf"/>
</dbReference>
<proteinExistence type="predicted"/>
<evidence type="ECO:0000313" key="2">
    <source>
        <dbReference type="EMBL" id="PCH39788.1"/>
    </source>
</evidence>
<dbReference type="Proteomes" id="UP000218811">
    <property type="component" value="Unassembled WGS sequence"/>
</dbReference>
<dbReference type="Pfam" id="PF13384">
    <property type="entry name" value="HTH_23"/>
    <property type="match status" value="1"/>
</dbReference>
<name>A0A2H3JPX0_WOLCO</name>
<dbReference type="GO" id="GO:0003676">
    <property type="term" value="F:nucleic acid binding"/>
    <property type="evidence" value="ECO:0007669"/>
    <property type="project" value="InterPro"/>
</dbReference>
<dbReference type="Gene3D" id="3.30.420.10">
    <property type="entry name" value="Ribonuclease H-like superfamily/Ribonuclease H"/>
    <property type="match status" value="1"/>
</dbReference>
<accession>A0A2H3JPX0</accession>
<dbReference type="InterPro" id="IPR038717">
    <property type="entry name" value="Tc1-like_DDE_dom"/>
</dbReference>